<dbReference type="EMBL" id="BAMV01000003">
    <property type="protein sequence ID" value="GAN59247.1"/>
    <property type="molecule type" value="Genomic_DNA"/>
</dbReference>
<dbReference type="RefSeq" id="WP_048837352.1">
    <property type="nucleotide sequence ID" value="NZ_BAMV01000003.1"/>
</dbReference>
<sequence length="218" mass="22268">MSGSTSTAHPVFDRADASASQFNALNAVIARMLATRRTAVLVQVKAVSGAGLNPVGTVDVQPVVHQQTATGQVVPHGVIYQVPYFRLQGGACAVVLDPTVGDIGLALIADRDITNAKTARATAAPGSFRQHNMADALYLGGFLNAAPQDYVWLHAGGLTLHSSGTITISGKNLNLTGDTSIHGALTVSGDVTAQNISLTQHVHAGVQTGGGRTGPATA</sequence>
<protein>
    <submittedName>
        <fullName evidence="3">Oxidoreductase</fullName>
    </submittedName>
    <submittedName>
        <fullName evidence="2">Phage baseplate assembly protein</fullName>
    </submittedName>
</protein>
<evidence type="ECO:0000259" key="1">
    <source>
        <dbReference type="Pfam" id="PF18352"/>
    </source>
</evidence>
<keyword evidence="5" id="KW-1185">Reference proteome</keyword>
<dbReference type="Proteomes" id="UP000032671">
    <property type="component" value="Unassembled WGS sequence"/>
</dbReference>
<evidence type="ECO:0000313" key="5">
    <source>
        <dbReference type="Proteomes" id="UP000321891"/>
    </source>
</evidence>
<dbReference type="Gene3D" id="2.40.50.230">
    <property type="entry name" value="Gp5 N-terminal domain"/>
    <property type="match status" value="1"/>
</dbReference>
<reference evidence="3 5" key="2">
    <citation type="submission" date="2019-07" db="EMBL/GenBank/DDBJ databases">
        <title>Whole genome shotgun sequence of Acetobacter cibinongensis NBRC 16605.</title>
        <authorList>
            <person name="Hosoyama A."/>
            <person name="Uohara A."/>
            <person name="Ohji S."/>
            <person name="Ichikawa N."/>
        </authorList>
    </citation>
    <scope>NUCLEOTIDE SEQUENCE [LARGE SCALE GENOMIC DNA]</scope>
    <source>
        <strain evidence="3 5">NBRC 16605</strain>
    </source>
</reference>
<accession>A0A0D6MZT7</accession>
<organism evidence="2 4">
    <name type="scientific">Acetobacter cibinongensis</name>
    <dbReference type="NCBI Taxonomy" id="146475"/>
    <lineage>
        <taxon>Bacteria</taxon>
        <taxon>Pseudomonadati</taxon>
        <taxon>Pseudomonadota</taxon>
        <taxon>Alphaproteobacteria</taxon>
        <taxon>Acetobacterales</taxon>
        <taxon>Acetobacteraceae</taxon>
        <taxon>Acetobacter</taxon>
    </lineage>
</organism>
<accession>A0A6N3SRS7</accession>
<dbReference type="EMBL" id="BJVU01000006">
    <property type="protein sequence ID" value="GEL58996.1"/>
    <property type="molecule type" value="Genomic_DNA"/>
</dbReference>
<dbReference type="InterPro" id="IPR037026">
    <property type="entry name" value="Vgr_OB-fold_dom_sf"/>
</dbReference>
<reference evidence="2 4" key="1">
    <citation type="submission" date="2012-11" db="EMBL/GenBank/DDBJ databases">
        <title>Whole genome sequence of Acetobacter cibinongensis 4H-1.</title>
        <authorList>
            <person name="Azuma Y."/>
            <person name="Higashiura N."/>
            <person name="Hirakawa H."/>
            <person name="Matsushita K."/>
        </authorList>
    </citation>
    <scope>NUCLEOTIDE SEQUENCE [LARGE SCALE GENOMIC DNA]</scope>
    <source>
        <strain evidence="2 4">4H-1</strain>
    </source>
</reference>
<feature type="domain" description="Phage protein Gp138 N-terminal" evidence="1">
    <location>
        <begin position="57"/>
        <end position="140"/>
    </location>
</feature>
<evidence type="ECO:0000313" key="3">
    <source>
        <dbReference type="EMBL" id="GEL58996.1"/>
    </source>
</evidence>
<proteinExistence type="predicted"/>
<evidence type="ECO:0000313" key="2">
    <source>
        <dbReference type="EMBL" id="GAN59247.1"/>
    </source>
</evidence>
<dbReference type="Proteomes" id="UP000321891">
    <property type="component" value="Unassembled WGS sequence"/>
</dbReference>
<dbReference type="Pfam" id="PF18946">
    <property type="entry name" value="Apex"/>
    <property type="match status" value="1"/>
</dbReference>
<comment type="caution">
    <text evidence="2">The sequence shown here is derived from an EMBL/GenBank/DDBJ whole genome shotgun (WGS) entry which is preliminary data.</text>
</comment>
<dbReference type="Pfam" id="PF18352">
    <property type="entry name" value="Gp138_N"/>
    <property type="match status" value="1"/>
</dbReference>
<name>A0A0D6MZT7_9PROT</name>
<dbReference type="AlphaFoldDB" id="A0A0D6MZT7"/>
<dbReference type="STRING" id="1231339.Abci_003_010"/>
<dbReference type="InterPro" id="IPR044033">
    <property type="entry name" value="GpV-like_apex"/>
</dbReference>
<dbReference type="InterPro" id="IPR041599">
    <property type="entry name" value="Gp138_N"/>
</dbReference>
<gene>
    <name evidence="2" type="ORF">Abci_003_010</name>
    <name evidence="3" type="ORF">ACI01nite_15980</name>
</gene>
<evidence type="ECO:0000313" key="4">
    <source>
        <dbReference type="Proteomes" id="UP000032671"/>
    </source>
</evidence>